<gene>
    <name evidence="3" type="ORF">C4B60_00305</name>
</gene>
<comment type="caution">
    <text evidence="3">The sequence shown here is derived from an EMBL/GenBank/DDBJ whole genome shotgun (WGS) entry which is preliminary data.</text>
</comment>
<dbReference type="InterPro" id="IPR004843">
    <property type="entry name" value="Calcineurin-like_PHP"/>
</dbReference>
<feature type="transmembrane region" description="Helical" evidence="1">
    <location>
        <begin position="6"/>
        <end position="28"/>
    </location>
</feature>
<feature type="transmembrane region" description="Helical" evidence="1">
    <location>
        <begin position="100"/>
        <end position="122"/>
    </location>
</feature>
<dbReference type="PANTHER" id="PTHR31302">
    <property type="entry name" value="TRANSMEMBRANE PROTEIN WITH METALLOPHOSPHOESTERASE DOMAIN-RELATED"/>
    <property type="match status" value="1"/>
</dbReference>
<dbReference type="InterPro" id="IPR051158">
    <property type="entry name" value="Metallophosphoesterase_sf"/>
</dbReference>
<dbReference type="RefSeq" id="WP_104055581.1">
    <property type="nucleotide sequence ID" value="NZ_PREZ01000001.1"/>
</dbReference>
<name>A0A2S5GFT3_9BACL</name>
<dbReference type="InterPro" id="IPR029052">
    <property type="entry name" value="Metallo-depent_PP-like"/>
</dbReference>
<dbReference type="PANTHER" id="PTHR31302:SF0">
    <property type="entry name" value="TRANSMEMBRANE PROTEIN WITH METALLOPHOSPHOESTERASE DOMAIN"/>
    <property type="match status" value="1"/>
</dbReference>
<feature type="domain" description="Calcineurin-like phosphoesterase" evidence="2">
    <location>
        <begin position="145"/>
        <end position="307"/>
    </location>
</feature>
<dbReference type="Gene3D" id="3.60.21.10">
    <property type="match status" value="1"/>
</dbReference>
<keyword evidence="1" id="KW-0812">Transmembrane</keyword>
<dbReference type="Pfam" id="PF00149">
    <property type="entry name" value="Metallophos"/>
    <property type="match status" value="1"/>
</dbReference>
<dbReference type="EMBL" id="PREZ01000001">
    <property type="protein sequence ID" value="PPA71856.1"/>
    <property type="molecule type" value="Genomic_DNA"/>
</dbReference>
<protein>
    <submittedName>
        <fullName evidence="3">Phosphoesterase</fullName>
    </submittedName>
</protein>
<organism evidence="3 4">
    <name type="scientific">Jeotgalibacillus proteolyticus</name>
    <dbReference type="NCBI Taxonomy" id="2082395"/>
    <lineage>
        <taxon>Bacteria</taxon>
        <taxon>Bacillati</taxon>
        <taxon>Bacillota</taxon>
        <taxon>Bacilli</taxon>
        <taxon>Bacillales</taxon>
        <taxon>Caryophanaceae</taxon>
        <taxon>Jeotgalibacillus</taxon>
    </lineage>
</organism>
<accession>A0A2S5GFT3</accession>
<dbReference type="GO" id="GO:0016787">
    <property type="term" value="F:hydrolase activity"/>
    <property type="evidence" value="ECO:0007669"/>
    <property type="project" value="InterPro"/>
</dbReference>
<evidence type="ECO:0000259" key="2">
    <source>
        <dbReference type="Pfam" id="PF00149"/>
    </source>
</evidence>
<dbReference type="AlphaFoldDB" id="A0A2S5GFT3"/>
<evidence type="ECO:0000313" key="3">
    <source>
        <dbReference type="EMBL" id="PPA71856.1"/>
    </source>
</evidence>
<dbReference type="Proteomes" id="UP000239047">
    <property type="component" value="Unassembled WGS sequence"/>
</dbReference>
<dbReference type="SUPFAM" id="SSF56300">
    <property type="entry name" value="Metallo-dependent phosphatases"/>
    <property type="match status" value="1"/>
</dbReference>
<keyword evidence="1" id="KW-1133">Transmembrane helix</keyword>
<dbReference type="CDD" id="cd07385">
    <property type="entry name" value="MPP_YkuE_C"/>
    <property type="match status" value="1"/>
</dbReference>
<keyword evidence="1" id="KW-0472">Membrane</keyword>
<evidence type="ECO:0000256" key="1">
    <source>
        <dbReference type="SAM" id="Phobius"/>
    </source>
</evidence>
<sequence>MTFLQILAILFSLLLYGALSFYIGYNGWRWLKSSPIRINKYVYILLILFLTSSYVFGRLLDAVLLELIGGFWFVVAGYSLILLPAANMIVFFLKRKNYTYSTYWTGVCVIASYLFIFGYGSFNAWSPTVRNFDLTVEKNAEIDELKILVVSDLHLGTIVGNEHLKRLTALSEEIAPDMILMPGDIINDDIAPYRQKGMGEELEKLEAPLGVFAVPGNHEYYGGDLKEIKIDLEQAGITVLMDEIETVNGMYIAGRKDLTDPERASVDELLNDLNSSQPIILLDHQPVEIDEAKDGGADILLSGHTHRGQVAPANIITSMIYENDWGYLKKDSLHSYVTSGFGTWGPPLRLGSRAEVMVINVTFED</sequence>
<evidence type="ECO:0000313" key="4">
    <source>
        <dbReference type="Proteomes" id="UP000239047"/>
    </source>
</evidence>
<proteinExistence type="predicted"/>
<feature type="transmembrane region" description="Helical" evidence="1">
    <location>
        <begin position="40"/>
        <end position="59"/>
    </location>
</feature>
<dbReference type="OrthoDB" id="9780884at2"/>
<reference evidence="3 4" key="1">
    <citation type="submission" date="2018-02" db="EMBL/GenBank/DDBJ databases">
        <title>Jeotgalibacillus proteolyticum sp. nov. a protease producing bacterium isolated from ocean sediments of Laizhou Bay.</title>
        <authorList>
            <person name="Li Y."/>
        </authorList>
    </citation>
    <scope>NUCLEOTIDE SEQUENCE [LARGE SCALE GENOMIC DNA]</scope>
    <source>
        <strain evidence="3 4">22-7</strain>
    </source>
</reference>
<keyword evidence="4" id="KW-1185">Reference proteome</keyword>
<feature type="transmembrane region" description="Helical" evidence="1">
    <location>
        <begin position="71"/>
        <end position="93"/>
    </location>
</feature>